<comment type="caution">
    <text evidence="1">The sequence shown here is derived from an EMBL/GenBank/DDBJ whole genome shotgun (WGS) entry which is preliminary data.</text>
</comment>
<name>A0A2R6BD47_9ARCH</name>
<organism evidence="1 2">
    <name type="scientific">Candidatus Marsarchaeota G1 archaeon OSP_B</name>
    <dbReference type="NCBI Taxonomy" id="1978153"/>
    <lineage>
        <taxon>Archaea</taxon>
        <taxon>Candidatus Marsarchaeota</taxon>
        <taxon>Candidatus Marsarchaeota group 1</taxon>
    </lineage>
</organism>
<gene>
    <name evidence="1" type="ORF">B9P99_00205</name>
</gene>
<evidence type="ECO:0000313" key="2">
    <source>
        <dbReference type="Proteomes" id="UP000240838"/>
    </source>
</evidence>
<proteinExistence type="predicted"/>
<dbReference type="EMBL" id="NEXA01000004">
    <property type="protein sequence ID" value="PSN96550.1"/>
    <property type="molecule type" value="Genomic_DNA"/>
</dbReference>
<dbReference type="SUPFAM" id="SSF63992">
    <property type="entry name" value="Dipeptide transport protein"/>
    <property type="match status" value="1"/>
</dbReference>
<evidence type="ECO:0000313" key="1">
    <source>
        <dbReference type="EMBL" id="PSN96550.1"/>
    </source>
</evidence>
<reference evidence="1 2" key="1">
    <citation type="submission" date="2017-04" db="EMBL/GenBank/DDBJ databases">
        <title>Novel microbial lineages endemic to geothermal iron-oxide mats fill important gaps in the evolutionary history of Archaea.</title>
        <authorList>
            <person name="Jay Z.J."/>
            <person name="Beam J.P."/>
            <person name="Dlakic M."/>
            <person name="Rusch D.B."/>
            <person name="Kozubal M.A."/>
            <person name="Inskeep W.P."/>
        </authorList>
    </citation>
    <scope>NUCLEOTIDE SEQUENCE [LARGE SCALE GENOMIC DNA]</scope>
    <source>
        <strain evidence="1">OSP_B</strain>
    </source>
</reference>
<dbReference type="AlphaFoldDB" id="A0A2R6BD47"/>
<dbReference type="Gene3D" id="3.30.1360.130">
    <property type="entry name" value="Dipeptide transport protein"/>
    <property type="match status" value="1"/>
</dbReference>
<evidence type="ECO:0008006" key="3">
    <source>
        <dbReference type="Google" id="ProtNLM"/>
    </source>
</evidence>
<protein>
    <recommendedName>
        <fullName evidence="3">Peptidase M55</fullName>
    </recommendedName>
</protein>
<dbReference type="InterPro" id="IPR036177">
    <property type="entry name" value="Peptidase_M55_sf"/>
</dbReference>
<dbReference type="Gene3D" id="3.40.50.10780">
    <property type="entry name" value="Dipeptide transport protein"/>
    <property type="match status" value="1"/>
</dbReference>
<dbReference type="CDD" id="cd08663">
    <property type="entry name" value="DAP_dppA_1"/>
    <property type="match status" value="1"/>
</dbReference>
<dbReference type="Proteomes" id="UP000240838">
    <property type="component" value="Unassembled WGS sequence"/>
</dbReference>
<dbReference type="InterPro" id="IPR027476">
    <property type="entry name" value="DppA_N"/>
</dbReference>
<dbReference type="InterPro" id="IPR007035">
    <property type="entry name" value="Peptidase_M55"/>
</dbReference>
<accession>A0A2R6BD47</accession>
<dbReference type="Pfam" id="PF04951">
    <property type="entry name" value="Peptidase_M55"/>
    <property type="match status" value="1"/>
</dbReference>
<sequence>MSEMRRVYISADMEGVTGVVSQEDVTPGRLNYERFRKLMTQDVNAAIEGAIDAGADEVLVNDSHGEMRNILIEELHPKASLISGFNKPLYMMEGIDQNFDCVFFIGYHSMVGGRGVLSHTFSGASRVLLNGRPTSEGEVNAMIAGYFGVPVTMVSGDQHTVSEIKEVLGESVEGAVVKHAIDRYSARCLHPSVTREIIKKAAYRAFLKAKQISPYKPKPPITLEFEFLQPSMASRAAYLPFVEQLDARTVRVSANDAISAWRLFGVRYYLDEARKKRGIKGNVQESARRSLPTRFDFLCFGLSGLRRQTSQALQLLLCFIVEQSQAIRRRELEDRFFRVEQVEAR</sequence>